<dbReference type="RefSeq" id="WP_147584533.1">
    <property type="nucleotide sequence ID" value="NZ_CP042831.1"/>
</dbReference>
<gene>
    <name evidence="1" type="ORF">FUA48_16395</name>
</gene>
<protein>
    <submittedName>
        <fullName evidence="1">Uncharacterized protein</fullName>
    </submittedName>
</protein>
<dbReference type="Proteomes" id="UP000321222">
    <property type="component" value="Chromosome"/>
</dbReference>
<organism evidence="1 2">
    <name type="scientific">Flavobacterium alkalisoli</name>
    <dbReference type="NCBI Taxonomy" id="2602769"/>
    <lineage>
        <taxon>Bacteria</taxon>
        <taxon>Pseudomonadati</taxon>
        <taxon>Bacteroidota</taxon>
        <taxon>Flavobacteriia</taxon>
        <taxon>Flavobacteriales</taxon>
        <taxon>Flavobacteriaceae</taxon>
        <taxon>Flavobacterium</taxon>
    </lineage>
</organism>
<evidence type="ECO:0000313" key="2">
    <source>
        <dbReference type="Proteomes" id="UP000321222"/>
    </source>
</evidence>
<dbReference type="KEGG" id="fak:FUA48_16395"/>
<name>A0A5B9FYI7_9FLAO</name>
<dbReference type="EMBL" id="CP042831">
    <property type="protein sequence ID" value="QEE51096.1"/>
    <property type="molecule type" value="Genomic_DNA"/>
</dbReference>
<dbReference type="OrthoDB" id="839726at2"/>
<dbReference type="AlphaFoldDB" id="A0A5B9FYI7"/>
<evidence type="ECO:0000313" key="1">
    <source>
        <dbReference type="EMBL" id="QEE51096.1"/>
    </source>
</evidence>
<proteinExistence type="predicted"/>
<sequence length="95" mass="10826">MKFLVKIVLFLFITFLSAPTIISLMEDDDADISMIYSLNEEEIHKEIKEIKAGPQIELELPLVILEKKSKVINSKNLLRHTNAFGDIFSPPPENV</sequence>
<keyword evidence="2" id="KW-1185">Reference proteome</keyword>
<accession>A0A5B9FYI7</accession>
<reference evidence="1 2" key="1">
    <citation type="submission" date="2019-08" db="EMBL/GenBank/DDBJ databases">
        <title>Flavobacterium alkalisoli sp. nov., isolated from rhizosphere soil of Suaeda salsa.</title>
        <authorList>
            <person name="Sun J.-Q."/>
            <person name="Xu L."/>
        </authorList>
    </citation>
    <scope>NUCLEOTIDE SEQUENCE [LARGE SCALE GENOMIC DNA]</scope>
    <source>
        <strain evidence="1 2">XS-5</strain>
    </source>
</reference>